<evidence type="ECO:0000313" key="1">
    <source>
        <dbReference type="EMBL" id="EEX18802.1"/>
    </source>
</evidence>
<organism evidence="1 2">
    <name type="scientific">Prevotella veroralis F0319</name>
    <dbReference type="NCBI Taxonomy" id="649761"/>
    <lineage>
        <taxon>Bacteria</taxon>
        <taxon>Pseudomonadati</taxon>
        <taxon>Bacteroidota</taxon>
        <taxon>Bacteroidia</taxon>
        <taxon>Bacteroidales</taxon>
        <taxon>Prevotellaceae</taxon>
        <taxon>Prevotella</taxon>
    </lineage>
</organism>
<dbReference type="InterPro" id="IPR016181">
    <property type="entry name" value="Acyl_CoA_acyltransferase"/>
</dbReference>
<accession>C9MNZ9</accession>
<protein>
    <recommendedName>
        <fullName evidence="3">N-acetyltransferase domain-containing protein</fullName>
    </recommendedName>
</protein>
<sequence length="393" mass="45696">MSSIQIKRVETKKDLKQFIEFHYDLYKGNPYDVPNLYSDEVNTLSKNKNAAFDFCEAEYFLALKEGKIVGRVAAIINHKANEKWKKKDVRFGWIDFIDDIDVSRALFEAVEEYGRKKGMNDIVGPLGFTDMDPEGMLTWGFDKLGTMATIYNYEYYPQHMEKLGGWEKDNDYVEYYLVVPEKSPEKYTKIAEMVEKRYNLHVRKLTKKDIFQGGYGKKLFDLINLTYSDLYGFSELTDRQIDQYVKMYFPLADLNLVTVIEDGNKDNQLAGLGITIPSLSHALQKCRRGRLFPFGWWHLLRAIKFHKTDGVDLLLMGFLPEYRSKGANALLFADLIPRYVDYGFKWGETQVEMESNEGVQSQWGPLDPINHKKRRCYRRSLTLAPVTRAEGSE</sequence>
<reference evidence="1 2" key="1">
    <citation type="submission" date="2009-09" db="EMBL/GenBank/DDBJ databases">
        <authorList>
            <person name="Weinstock G."/>
            <person name="Sodergren E."/>
            <person name="Clifton S."/>
            <person name="Fulton L."/>
            <person name="Fulton B."/>
            <person name="Courtney L."/>
            <person name="Fronick C."/>
            <person name="Harrison M."/>
            <person name="Strong C."/>
            <person name="Farmer C."/>
            <person name="Delahaunty K."/>
            <person name="Markovic C."/>
            <person name="Hall O."/>
            <person name="Minx P."/>
            <person name="Tomlinson C."/>
            <person name="Mitreva M."/>
            <person name="Nelson J."/>
            <person name="Hou S."/>
            <person name="Wollam A."/>
            <person name="Pepin K.H."/>
            <person name="Johnson M."/>
            <person name="Bhonagiri V."/>
            <person name="Nash W.E."/>
            <person name="Warren W."/>
            <person name="Chinwalla A."/>
            <person name="Mardis E.R."/>
            <person name="Wilson R.K."/>
        </authorList>
    </citation>
    <scope>NUCLEOTIDE SEQUENCE [LARGE SCALE GENOMIC DNA]</scope>
    <source>
        <strain evidence="1 2">F0319</strain>
    </source>
</reference>
<comment type="caution">
    <text evidence="1">The sequence shown here is derived from an EMBL/GenBank/DDBJ whole genome shotgun (WGS) entry which is preliminary data.</text>
</comment>
<dbReference type="eggNOG" id="COG0456">
    <property type="taxonomic scope" value="Bacteria"/>
</dbReference>
<dbReference type="HOGENOM" id="CLU_053649_0_0_10"/>
<dbReference type="InterPro" id="IPR039968">
    <property type="entry name" value="BcerS-like"/>
</dbReference>
<dbReference type="Proteomes" id="UP000003327">
    <property type="component" value="Unassembled WGS sequence"/>
</dbReference>
<evidence type="ECO:0000313" key="2">
    <source>
        <dbReference type="Proteomes" id="UP000003327"/>
    </source>
</evidence>
<proteinExistence type="predicted"/>
<keyword evidence="2" id="KW-1185">Reference proteome</keyword>
<dbReference type="SUPFAM" id="SSF55729">
    <property type="entry name" value="Acyl-CoA N-acyltransferases (Nat)"/>
    <property type="match status" value="1"/>
</dbReference>
<evidence type="ECO:0008006" key="3">
    <source>
        <dbReference type="Google" id="ProtNLM"/>
    </source>
</evidence>
<dbReference type="PANTHER" id="PTHR41368">
    <property type="entry name" value="PROTEIN YGHO"/>
    <property type="match status" value="1"/>
</dbReference>
<dbReference type="RefSeq" id="WP_004382998.1">
    <property type="nucleotide sequence ID" value="NZ_GG698713.1"/>
</dbReference>
<dbReference type="AlphaFoldDB" id="C9MNZ9"/>
<gene>
    <name evidence="1" type="ORF">HMPREF0973_01337</name>
</gene>
<dbReference type="OrthoDB" id="9806005at2"/>
<dbReference type="STRING" id="649761.HMPREF0973_01337"/>
<name>C9MNZ9_9BACT</name>
<dbReference type="EMBL" id="ACVA01000031">
    <property type="protein sequence ID" value="EEX18802.1"/>
    <property type="molecule type" value="Genomic_DNA"/>
</dbReference>
<dbReference type="PANTHER" id="PTHR41368:SF1">
    <property type="entry name" value="PROTEIN YGHO"/>
    <property type="match status" value="1"/>
</dbReference>